<keyword evidence="13" id="KW-1185">Reference proteome</keyword>
<keyword evidence="6" id="KW-0414">Isoprene biosynthesis</keyword>
<keyword evidence="4" id="KW-0479">Metal-binding</keyword>
<keyword evidence="5" id="KW-0460">Magnesium</keyword>
<evidence type="ECO:0000256" key="9">
    <source>
        <dbReference type="ARBA" id="ARBA00032448"/>
    </source>
</evidence>
<dbReference type="OrthoDB" id="9927103at2759"/>
<dbReference type="AlphaFoldDB" id="A0A8H5LXN2"/>
<evidence type="ECO:0000256" key="2">
    <source>
        <dbReference type="ARBA" id="ARBA00006706"/>
    </source>
</evidence>
<dbReference type="PANTHER" id="PTHR12001">
    <property type="entry name" value="GERANYLGERANYL PYROPHOSPHATE SYNTHASE"/>
    <property type="match status" value="1"/>
</dbReference>
<evidence type="ECO:0000256" key="5">
    <source>
        <dbReference type="ARBA" id="ARBA00022842"/>
    </source>
</evidence>
<dbReference type="GO" id="GO:0006744">
    <property type="term" value="P:ubiquinone biosynthetic process"/>
    <property type="evidence" value="ECO:0007669"/>
    <property type="project" value="TreeGrafter"/>
</dbReference>
<dbReference type="PROSITE" id="PS00444">
    <property type="entry name" value="POLYPRENYL_SYNTHASE_2"/>
    <property type="match status" value="1"/>
</dbReference>
<accession>A0A8H5LXN2</accession>
<gene>
    <name evidence="12" type="ORF">D9758_001774</name>
</gene>
<comment type="caution">
    <text evidence="12">The sequence shown here is derived from an EMBL/GenBank/DDBJ whole genome shotgun (WGS) entry which is preliminary data.</text>
</comment>
<evidence type="ECO:0000313" key="12">
    <source>
        <dbReference type="EMBL" id="KAF5373146.1"/>
    </source>
</evidence>
<dbReference type="Proteomes" id="UP000559256">
    <property type="component" value="Unassembled WGS sequence"/>
</dbReference>
<name>A0A8H5LXN2_9AGAR</name>
<dbReference type="PROSITE" id="PS00723">
    <property type="entry name" value="POLYPRENYL_SYNTHASE_1"/>
    <property type="match status" value="1"/>
</dbReference>
<dbReference type="GO" id="GO:0046872">
    <property type="term" value="F:metal ion binding"/>
    <property type="evidence" value="ECO:0007669"/>
    <property type="project" value="UniProtKB-KW"/>
</dbReference>
<evidence type="ECO:0000256" key="11">
    <source>
        <dbReference type="RuleBase" id="RU004466"/>
    </source>
</evidence>
<dbReference type="InterPro" id="IPR033749">
    <property type="entry name" value="Polyprenyl_synt_CS"/>
</dbReference>
<proteinExistence type="inferred from homology"/>
<dbReference type="Gene3D" id="1.10.600.10">
    <property type="entry name" value="Farnesyl Diphosphate Synthase"/>
    <property type="match status" value="2"/>
</dbReference>
<dbReference type="CDD" id="cd00685">
    <property type="entry name" value="Trans_IPPS_HT"/>
    <property type="match status" value="1"/>
</dbReference>
<reference evidence="12 13" key="1">
    <citation type="journal article" date="2020" name="ISME J.">
        <title>Uncovering the hidden diversity of litter-decomposition mechanisms in mushroom-forming fungi.</title>
        <authorList>
            <person name="Floudas D."/>
            <person name="Bentzer J."/>
            <person name="Ahren D."/>
            <person name="Johansson T."/>
            <person name="Persson P."/>
            <person name="Tunlid A."/>
        </authorList>
    </citation>
    <scope>NUCLEOTIDE SEQUENCE [LARGE SCALE GENOMIC DNA]</scope>
    <source>
        <strain evidence="12 13">CBS 291.85</strain>
    </source>
</reference>
<evidence type="ECO:0000313" key="13">
    <source>
        <dbReference type="Proteomes" id="UP000559256"/>
    </source>
</evidence>
<evidence type="ECO:0000256" key="1">
    <source>
        <dbReference type="ARBA" id="ARBA00001946"/>
    </source>
</evidence>
<comment type="cofactor">
    <cofactor evidence="1">
        <name>Mg(2+)</name>
        <dbReference type="ChEBI" id="CHEBI:18420"/>
    </cofactor>
</comment>
<dbReference type="EMBL" id="JAACJM010000004">
    <property type="protein sequence ID" value="KAF5373146.1"/>
    <property type="molecule type" value="Genomic_DNA"/>
</dbReference>
<evidence type="ECO:0000256" key="7">
    <source>
        <dbReference type="ARBA" id="ARBA00032380"/>
    </source>
</evidence>
<evidence type="ECO:0000256" key="8">
    <source>
        <dbReference type="ARBA" id="ARBA00032424"/>
    </source>
</evidence>
<dbReference type="InterPro" id="IPR000092">
    <property type="entry name" value="Polyprenyl_synt"/>
</dbReference>
<evidence type="ECO:0000256" key="4">
    <source>
        <dbReference type="ARBA" id="ARBA00022723"/>
    </source>
</evidence>
<comment type="similarity">
    <text evidence="2 11">Belongs to the FPP/GGPP synthase family.</text>
</comment>
<dbReference type="GO" id="GO:0008299">
    <property type="term" value="P:isoprenoid biosynthetic process"/>
    <property type="evidence" value="ECO:0007669"/>
    <property type="project" value="UniProtKB-KW"/>
</dbReference>
<evidence type="ECO:0000256" key="10">
    <source>
        <dbReference type="ARBA" id="ARBA00032873"/>
    </source>
</evidence>
<evidence type="ECO:0000256" key="3">
    <source>
        <dbReference type="ARBA" id="ARBA00022679"/>
    </source>
</evidence>
<protein>
    <recommendedName>
        <fullName evidence="10">(2E,6E)-farnesyl diphosphate synthase</fullName>
    </recommendedName>
    <alternativeName>
        <fullName evidence="9">Dimethylallyltranstransferase</fullName>
    </alternativeName>
    <alternativeName>
        <fullName evidence="8">Farnesyl diphosphate synthase</fullName>
    </alternativeName>
    <alternativeName>
        <fullName evidence="7">Geranyltranstransferase</fullName>
    </alternativeName>
</protein>
<dbReference type="GO" id="GO:0004659">
    <property type="term" value="F:prenyltransferase activity"/>
    <property type="evidence" value="ECO:0007669"/>
    <property type="project" value="InterPro"/>
</dbReference>
<dbReference type="SUPFAM" id="SSF48576">
    <property type="entry name" value="Terpenoid synthases"/>
    <property type="match status" value="1"/>
</dbReference>
<organism evidence="12 13">
    <name type="scientific">Tetrapyrgos nigripes</name>
    <dbReference type="NCBI Taxonomy" id="182062"/>
    <lineage>
        <taxon>Eukaryota</taxon>
        <taxon>Fungi</taxon>
        <taxon>Dikarya</taxon>
        <taxon>Basidiomycota</taxon>
        <taxon>Agaricomycotina</taxon>
        <taxon>Agaricomycetes</taxon>
        <taxon>Agaricomycetidae</taxon>
        <taxon>Agaricales</taxon>
        <taxon>Marasmiineae</taxon>
        <taxon>Marasmiaceae</taxon>
        <taxon>Tetrapyrgos</taxon>
    </lineage>
</organism>
<dbReference type="GO" id="GO:1990234">
    <property type="term" value="C:transferase complex"/>
    <property type="evidence" value="ECO:0007669"/>
    <property type="project" value="TreeGrafter"/>
</dbReference>
<keyword evidence="3 11" id="KW-0808">Transferase</keyword>
<evidence type="ECO:0000256" key="6">
    <source>
        <dbReference type="ARBA" id="ARBA00023229"/>
    </source>
</evidence>
<sequence length="302" mass="33489">MPHHPQAFHHELDRHISQLQINLLEDTTSSIPIVTTISQYYFKKASGKKLRPRLVLLVAMSTIPYTAKGDISDLISPHRDLAEVVEMIHVASLLHDDVLDESPIRRGSPSAPVTFGNKKTVLGDVVSTLVEGELRQASDSVRYTVTEWDADFWVSYLEKTYMKTASLFADSLRASVLLWGPDVPDQWIEAASSYGKQLGMAFQIADDILDYLPVEPGCTSKPYGVDLKLGLITAPLFFAVQENPSIMDDIIAAVRETNALKRSRELVKAYVDQAKSALSVLPDSDAKSCLLMIAEKLVHHDT</sequence>
<dbReference type="InterPro" id="IPR008949">
    <property type="entry name" value="Isoprenoid_synthase_dom_sf"/>
</dbReference>
<dbReference type="PANTHER" id="PTHR12001:SF69">
    <property type="entry name" value="ALL TRANS-POLYPRENYL-DIPHOSPHATE SYNTHASE PDSS1"/>
    <property type="match status" value="1"/>
</dbReference>
<dbReference type="Pfam" id="PF00348">
    <property type="entry name" value="polyprenyl_synt"/>
    <property type="match status" value="1"/>
</dbReference>